<evidence type="ECO:0000256" key="2">
    <source>
        <dbReference type="SAM" id="MobiDB-lite"/>
    </source>
</evidence>
<dbReference type="PANTHER" id="PTHR44216:SF3">
    <property type="entry name" value="PROTEIN O-MANNOSYL-TRANSFERASE TMTC2"/>
    <property type="match status" value="1"/>
</dbReference>
<reference evidence="4 5" key="1">
    <citation type="submission" date="2023-12" db="EMBL/GenBank/DDBJ databases">
        <title>the genome sequence of Hyalangium sp. s54d21.</title>
        <authorList>
            <person name="Zhang X."/>
        </authorList>
    </citation>
    <scope>NUCLEOTIDE SEQUENCE [LARGE SCALE GENOMIC DNA]</scope>
    <source>
        <strain evidence="5">s54d21</strain>
    </source>
</reference>
<dbReference type="InterPro" id="IPR019734">
    <property type="entry name" value="TPR_rpt"/>
</dbReference>
<name>A0ABU5H926_9BACT</name>
<feature type="compositionally biased region" description="Basic and acidic residues" evidence="2">
    <location>
        <begin position="414"/>
        <end position="423"/>
    </location>
</feature>
<organism evidence="4 5">
    <name type="scientific">Hyalangium rubrum</name>
    <dbReference type="NCBI Taxonomy" id="3103134"/>
    <lineage>
        <taxon>Bacteria</taxon>
        <taxon>Pseudomonadati</taxon>
        <taxon>Myxococcota</taxon>
        <taxon>Myxococcia</taxon>
        <taxon>Myxococcales</taxon>
        <taxon>Cystobacterineae</taxon>
        <taxon>Archangiaceae</taxon>
        <taxon>Hyalangium</taxon>
    </lineage>
</organism>
<accession>A0ABU5H926</accession>
<dbReference type="Pfam" id="PF13432">
    <property type="entry name" value="TPR_16"/>
    <property type="match status" value="2"/>
</dbReference>
<dbReference type="RefSeq" id="WP_321548535.1">
    <property type="nucleotide sequence ID" value="NZ_JAXIVS010000009.1"/>
</dbReference>
<comment type="caution">
    <text evidence="4">The sequence shown here is derived from an EMBL/GenBank/DDBJ whole genome shotgun (WGS) entry which is preliminary data.</text>
</comment>
<dbReference type="Pfam" id="PF14559">
    <property type="entry name" value="TPR_19"/>
    <property type="match status" value="1"/>
</dbReference>
<gene>
    <name evidence="4" type="primary">gltE</name>
    <name evidence="4" type="ORF">SYV04_25705</name>
</gene>
<dbReference type="Proteomes" id="UP001291309">
    <property type="component" value="Unassembled WGS sequence"/>
</dbReference>
<feature type="repeat" description="TPR" evidence="1">
    <location>
        <begin position="301"/>
        <end position="334"/>
    </location>
</feature>
<dbReference type="EMBL" id="JAXIVS010000009">
    <property type="protein sequence ID" value="MDY7229815.1"/>
    <property type="molecule type" value="Genomic_DNA"/>
</dbReference>
<keyword evidence="5" id="KW-1185">Reference proteome</keyword>
<keyword evidence="1" id="KW-0802">TPR repeat</keyword>
<feature type="region of interest" description="Disordered" evidence="2">
    <location>
        <begin position="400"/>
        <end position="479"/>
    </location>
</feature>
<feature type="region of interest" description="Disordered" evidence="2">
    <location>
        <begin position="25"/>
        <end position="50"/>
    </location>
</feature>
<dbReference type="PROSITE" id="PS50293">
    <property type="entry name" value="TPR_REGION"/>
    <property type="match status" value="1"/>
</dbReference>
<feature type="signal peptide" evidence="3">
    <location>
        <begin position="1"/>
        <end position="28"/>
    </location>
</feature>
<feature type="repeat" description="TPR" evidence="1">
    <location>
        <begin position="97"/>
        <end position="130"/>
    </location>
</feature>
<keyword evidence="3" id="KW-0732">Signal</keyword>
<evidence type="ECO:0000256" key="3">
    <source>
        <dbReference type="SAM" id="SignalP"/>
    </source>
</evidence>
<protein>
    <submittedName>
        <fullName evidence="4">Adventurous gliding motility TPR repeat lipoprotein GltE</fullName>
    </submittedName>
</protein>
<feature type="repeat" description="TPR" evidence="1">
    <location>
        <begin position="165"/>
        <end position="198"/>
    </location>
</feature>
<feature type="compositionally biased region" description="Polar residues" evidence="2">
    <location>
        <begin position="25"/>
        <end position="42"/>
    </location>
</feature>
<dbReference type="Pfam" id="PF13414">
    <property type="entry name" value="TPR_11"/>
    <property type="match status" value="1"/>
</dbReference>
<dbReference type="SUPFAM" id="SSF48452">
    <property type="entry name" value="TPR-like"/>
    <property type="match status" value="2"/>
</dbReference>
<sequence length="479" mass="51781">MNRKRILHSALFMATVALVATGCTSSTATGPTGPKTNVTNAQGPAKDPEPVSISNRAKVLFDDAVKAMDAQKKGKAVDYPSLERKFKAAMDADPNLAEADYNLGVIAERQSKKDEAKNWYKSALKKKPSLRQASENLAVMAQNEGDIAGAVTLYQDVLKRFPDDAASRARLAEIYRQTGDHDRAMEFSRAALMREPQSTTALKVMMRSYLDRKQLALAKLVALRAVKIDANDPELHHTVGLILQQEGDADGARLEFKAALEARGDYVPSHIVLAQMALESEDYPGAEEHLRKILQAGGKSAAAHLNLGVAFKGQGQFDKAMQEYDEAEKLDPKLAAIYLNRAIILHRAKDAPERAVELYKKYISMAGDEVALSADAPVFNLLREAEAVIQAKAEAKSAEEQAKQMEALQAKQQAEMKKAEDQQKAQGGQGAAPNPAANASEPLEDPTADVAPKSPEPAKSGSGQKNPVAADPGEPEDDF</sequence>
<dbReference type="InterPro" id="IPR052384">
    <property type="entry name" value="TMTC_O-mannosyltransferase"/>
</dbReference>
<dbReference type="PROSITE" id="PS51257">
    <property type="entry name" value="PROKAR_LIPOPROTEIN"/>
    <property type="match status" value="1"/>
</dbReference>
<proteinExistence type="predicted"/>
<evidence type="ECO:0000313" key="4">
    <source>
        <dbReference type="EMBL" id="MDY7229815.1"/>
    </source>
</evidence>
<dbReference type="NCBIfam" id="NF033758">
    <property type="entry name" value="gliding_GltE"/>
    <property type="match status" value="1"/>
</dbReference>
<feature type="chain" id="PRO_5047220004" evidence="3">
    <location>
        <begin position="29"/>
        <end position="479"/>
    </location>
</feature>
<dbReference type="PANTHER" id="PTHR44216">
    <property type="entry name" value="PROTEIN O-MANNOSYL-TRANSFERASE TMTC2"/>
    <property type="match status" value="1"/>
</dbReference>
<dbReference type="InterPro" id="IPR011990">
    <property type="entry name" value="TPR-like_helical_dom_sf"/>
</dbReference>
<evidence type="ECO:0000313" key="5">
    <source>
        <dbReference type="Proteomes" id="UP001291309"/>
    </source>
</evidence>
<keyword evidence="4" id="KW-0449">Lipoprotein</keyword>
<dbReference type="SMART" id="SM00028">
    <property type="entry name" value="TPR"/>
    <property type="match status" value="7"/>
</dbReference>
<dbReference type="Gene3D" id="1.25.40.10">
    <property type="entry name" value="Tetratricopeptide repeat domain"/>
    <property type="match status" value="3"/>
</dbReference>
<dbReference type="PROSITE" id="PS50005">
    <property type="entry name" value="TPR"/>
    <property type="match status" value="3"/>
</dbReference>
<evidence type="ECO:0000256" key="1">
    <source>
        <dbReference type="PROSITE-ProRule" id="PRU00339"/>
    </source>
</evidence>